<comment type="caution">
    <text evidence="3">The sequence shown here is derived from an EMBL/GenBank/DDBJ whole genome shotgun (WGS) entry which is preliminary data.</text>
</comment>
<evidence type="ECO:0000313" key="3">
    <source>
        <dbReference type="EMBL" id="KAD2804949.1"/>
    </source>
</evidence>
<dbReference type="SUPFAM" id="SSF48403">
    <property type="entry name" value="Ankyrin repeat"/>
    <property type="match status" value="1"/>
</dbReference>
<dbReference type="PANTHER" id="PTHR24177">
    <property type="entry name" value="CASKIN"/>
    <property type="match status" value="1"/>
</dbReference>
<dbReference type="InterPro" id="IPR026961">
    <property type="entry name" value="PGG_dom"/>
</dbReference>
<evidence type="ECO:0000256" key="1">
    <source>
        <dbReference type="SAM" id="Phobius"/>
    </source>
</evidence>
<feature type="domain" description="PGG" evidence="2">
    <location>
        <begin position="283"/>
        <end position="389"/>
    </location>
</feature>
<feature type="transmembrane region" description="Helical" evidence="1">
    <location>
        <begin position="286"/>
        <end position="304"/>
    </location>
</feature>
<dbReference type="EMBL" id="SZYD01000018">
    <property type="protein sequence ID" value="KAD2804949.1"/>
    <property type="molecule type" value="Genomic_DNA"/>
</dbReference>
<feature type="transmembrane region" description="Helical" evidence="1">
    <location>
        <begin position="369"/>
        <end position="391"/>
    </location>
</feature>
<accession>A0A5N6LTQ2</accession>
<keyword evidence="1" id="KW-0472">Membrane</keyword>
<proteinExistence type="predicted"/>
<keyword evidence="1" id="KW-1133">Transmembrane helix</keyword>
<dbReference type="OrthoDB" id="1717996at2759"/>
<dbReference type="AlphaFoldDB" id="A0A5N6LTQ2"/>
<dbReference type="InterPro" id="IPR036770">
    <property type="entry name" value="Ankyrin_rpt-contain_sf"/>
</dbReference>
<dbReference type="Pfam" id="PF13962">
    <property type="entry name" value="PGG"/>
    <property type="match status" value="1"/>
</dbReference>
<keyword evidence="1" id="KW-0812">Transmembrane</keyword>
<dbReference type="Gene3D" id="1.25.40.20">
    <property type="entry name" value="Ankyrin repeat-containing domain"/>
    <property type="match status" value="1"/>
</dbReference>
<sequence length="401" mass="45870">MLVRLYEASVVGDWETGKSILDERPDLLRIDPLGNFGTALHMATTADETKFTLNFVKNLVDMMEEEDLEIKNAISNTAFWRACLTGKTKMAMIMMKKNPRLPDIRGNKESFPLCVCARSGTHELVKILYNYSQKMKGSHWTNKDRSRTLFHCVERDFFDIALQILEDHPELALSIFHIAVMHRHQDIYNLLYEVGRTRRNDICIIRDNSGNNMLHLVGKTSKERAAKTSGAPLLMQRELLWFKDVEEMMPPYKREEKNNDGQTPYELFAKENEELVSKGLKWMKDCMVVATLIVTVAFAVAFTVPGGYNQDHGSPIFIHNRTFLVFVIADAVSLISSSTSLLVFLSVFTSQHDQRDFMYSLPRKLMIGLLTLFISVAALMVTFSASFFVLYHKGLKWVSIC</sequence>
<organism evidence="3 4">
    <name type="scientific">Mikania micrantha</name>
    <name type="common">bitter vine</name>
    <dbReference type="NCBI Taxonomy" id="192012"/>
    <lineage>
        <taxon>Eukaryota</taxon>
        <taxon>Viridiplantae</taxon>
        <taxon>Streptophyta</taxon>
        <taxon>Embryophyta</taxon>
        <taxon>Tracheophyta</taxon>
        <taxon>Spermatophyta</taxon>
        <taxon>Magnoliopsida</taxon>
        <taxon>eudicotyledons</taxon>
        <taxon>Gunneridae</taxon>
        <taxon>Pentapetalae</taxon>
        <taxon>asterids</taxon>
        <taxon>campanulids</taxon>
        <taxon>Asterales</taxon>
        <taxon>Asteraceae</taxon>
        <taxon>Asteroideae</taxon>
        <taxon>Heliantheae alliance</taxon>
        <taxon>Eupatorieae</taxon>
        <taxon>Mikania</taxon>
    </lineage>
</organism>
<evidence type="ECO:0000313" key="4">
    <source>
        <dbReference type="Proteomes" id="UP000326396"/>
    </source>
</evidence>
<protein>
    <recommendedName>
        <fullName evidence="2">PGG domain-containing protein</fullName>
    </recommendedName>
</protein>
<dbReference type="Proteomes" id="UP000326396">
    <property type="component" value="Linkage Group LG8"/>
</dbReference>
<reference evidence="3 4" key="1">
    <citation type="submission" date="2019-05" db="EMBL/GenBank/DDBJ databases">
        <title>Mikania micrantha, genome provides insights into the molecular mechanism of rapid growth.</title>
        <authorList>
            <person name="Liu B."/>
        </authorList>
    </citation>
    <scope>NUCLEOTIDE SEQUENCE [LARGE SCALE GENOMIC DNA]</scope>
    <source>
        <strain evidence="3">NLD-2019</strain>
        <tissue evidence="3">Leaf</tissue>
    </source>
</reference>
<feature type="transmembrane region" description="Helical" evidence="1">
    <location>
        <begin position="324"/>
        <end position="348"/>
    </location>
</feature>
<dbReference type="PANTHER" id="PTHR24177:SF443">
    <property type="entry name" value="PGG DOMAIN-CONTAINING PROTEIN"/>
    <property type="match status" value="1"/>
</dbReference>
<keyword evidence="4" id="KW-1185">Reference proteome</keyword>
<gene>
    <name evidence="3" type="ORF">E3N88_38326</name>
</gene>
<name>A0A5N6LTQ2_9ASTR</name>
<dbReference type="GO" id="GO:0016020">
    <property type="term" value="C:membrane"/>
    <property type="evidence" value="ECO:0007669"/>
    <property type="project" value="TreeGrafter"/>
</dbReference>
<evidence type="ECO:0000259" key="2">
    <source>
        <dbReference type="Pfam" id="PF13962"/>
    </source>
</evidence>